<dbReference type="GO" id="GO:0006829">
    <property type="term" value="P:zinc ion transport"/>
    <property type="evidence" value="ECO:0007669"/>
    <property type="project" value="InterPro"/>
</dbReference>
<dbReference type="InterPro" id="IPR036837">
    <property type="entry name" value="Cation_efflux_CTD_sf"/>
</dbReference>
<keyword evidence="4" id="KW-1133">Transmembrane helix</keyword>
<dbReference type="AlphaFoldDB" id="A0A8B2VJF8"/>
<proteinExistence type="predicted"/>
<dbReference type="Pfam" id="PF01545">
    <property type="entry name" value="Cation_efflux"/>
    <property type="match status" value="1"/>
</dbReference>
<reference evidence="7 8" key="1">
    <citation type="submission" date="2017-02" db="EMBL/GenBank/DDBJ databases">
        <title>Prevalence of linear plasmids in Cutibacterium acnes isolates obtained from cancerous prostatic tissue.</title>
        <authorList>
            <person name="Davidsson S."/>
            <person name="Bruggemann H."/>
        </authorList>
    </citation>
    <scope>NUCLEOTIDE SEQUENCE [LARGE SCALE GENOMIC DNA]</scope>
    <source>
        <strain evidence="7 8">11-78</strain>
    </source>
</reference>
<keyword evidence="2" id="KW-0813">Transport</keyword>
<dbReference type="RefSeq" id="WP_002516136.1">
    <property type="nucleotide sequence ID" value="NZ_AP022844.1"/>
</dbReference>
<dbReference type="SUPFAM" id="SSF160240">
    <property type="entry name" value="Cation efflux protein cytoplasmic domain-like"/>
    <property type="match status" value="1"/>
</dbReference>
<dbReference type="PANTHER" id="PTHR13414">
    <property type="entry name" value="HUEL-CATION TRANSPORTER"/>
    <property type="match status" value="1"/>
</dbReference>
<evidence type="ECO:0000256" key="1">
    <source>
        <dbReference type="ARBA" id="ARBA00004141"/>
    </source>
</evidence>
<dbReference type="GeneID" id="92857638"/>
<gene>
    <name evidence="7" type="ORF">B1B09_10160</name>
</gene>
<dbReference type="GO" id="GO:0016020">
    <property type="term" value="C:membrane"/>
    <property type="evidence" value="ECO:0007669"/>
    <property type="project" value="UniProtKB-SubCell"/>
</dbReference>
<dbReference type="SUPFAM" id="SSF161111">
    <property type="entry name" value="Cation efflux protein transmembrane domain-like"/>
    <property type="match status" value="1"/>
</dbReference>
<sequence>MSQAHAAQWPNGAKEPANPTQGGRKAIIAAASANLAIAVTKAIAWALTGASSMLAEAIHSVADTANQVVLMVGGKESHKEADEDHPFGYETARYLSGFVVAIVIFTLGGLFALYEAYHKIEATLGGHRDELLDSQWWWVPLAVVMISLCAEGASLRTALKESSQDREGMTILQYIRKAKAPELPVVMLEDSAAVLGLIFAFLGVGLTLLTHNPIFDGIGSACIGILLVVVARVLSREMKSLLEGESATPESRKAVHDALIHSDGVDSVIYMKTVHLGPETILVAAKIAVDPTDSAFEVARIIDNAEASVRAAEPLVGPLFLEPDIRYGDKRIKDGEERPEDQS</sequence>
<evidence type="ECO:0000256" key="4">
    <source>
        <dbReference type="ARBA" id="ARBA00022989"/>
    </source>
</evidence>
<evidence type="ECO:0000256" key="5">
    <source>
        <dbReference type="ARBA" id="ARBA00023136"/>
    </source>
</evidence>
<name>A0A8B2VJF8_CUTAC</name>
<dbReference type="OrthoDB" id="9806522at2"/>
<keyword evidence="5" id="KW-0472">Membrane</keyword>
<organism evidence="7 8">
    <name type="scientific">Cutibacterium acnes</name>
    <name type="common">Propionibacterium acnes</name>
    <dbReference type="NCBI Taxonomy" id="1747"/>
    <lineage>
        <taxon>Bacteria</taxon>
        <taxon>Bacillati</taxon>
        <taxon>Actinomycetota</taxon>
        <taxon>Actinomycetes</taxon>
        <taxon>Propionibacteriales</taxon>
        <taxon>Propionibacteriaceae</taxon>
        <taxon>Cutibacterium</taxon>
    </lineage>
</organism>
<accession>A0A8B2VJF8</accession>
<dbReference type="NCBIfam" id="TIGR01297">
    <property type="entry name" value="CDF"/>
    <property type="match status" value="1"/>
</dbReference>
<evidence type="ECO:0000256" key="3">
    <source>
        <dbReference type="ARBA" id="ARBA00022692"/>
    </source>
</evidence>
<dbReference type="Proteomes" id="UP000226191">
    <property type="component" value="Unassembled WGS sequence"/>
</dbReference>
<dbReference type="EMBL" id="MVCE01000005">
    <property type="protein sequence ID" value="PGF32472.1"/>
    <property type="molecule type" value="Genomic_DNA"/>
</dbReference>
<dbReference type="GO" id="GO:0008324">
    <property type="term" value="F:monoatomic cation transmembrane transporter activity"/>
    <property type="evidence" value="ECO:0007669"/>
    <property type="project" value="InterPro"/>
</dbReference>
<dbReference type="InterPro" id="IPR040177">
    <property type="entry name" value="SLC30A9"/>
</dbReference>
<evidence type="ECO:0000313" key="7">
    <source>
        <dbReference type="EMBL" id="PGF32472.1"/>
    </source>
</evidence>
<dbReference type="PANTHER" id="PTHR13414:SF9">
    <property type="entry name" value="PROTON-COUPLED ZINC ANTIPORTER SLC30A9, MITOCHONDRIAL"/>
    <property type="match status" value="1"/>
</dbReference>
<feature type="domain" description="Cation efflux protein transmembrane" evidence="6">
    <location>
        <begin position="27"/>
        <end position="240"/>
    </location>
</feature>
<dbReference type="InterPro" id="IPR058533">
    <property type="entry name" value="Cation_efflux_TM"/>
</dbReference>
<dbReference type="InterPro" id="IPR002524">
    <property type="entry name" value="Cation_efflux"/>
</dbReference>
<evidence type="ECO:0000256" key="2">
    <source>
        <dbReference type="ARBA" id="ARBA00022448"/>
    </source>
</evidence>
<evidence type="ECO:0000259" key="6">
    <source>
        <dbReference type="Pfam" id="PF01545"/>
    </source>
</evidence>
<comment type="subcellular location">
    <subcellularLocation>
        <location evidence="1">Membrane</location>
        <topology evidence="1">Multi-pass membrane protein</topology>
    </subcellularLocation>
</comment>
<comment type="caution">
    <text evidence="7">The sequence shown here is derived from an EMBL/GenBank/DDBJ whole genome shotgun (WGS) entry which is preliminary data.</text>
</comment>
<protein>
    <submittedName>
        <fullName evidence="7">Cation transporter</fullName>
    </submittedName>
</protein>
<dbReference type="InterPro" id="IPR027469">
    <property type="entry name" value="Cation_efflux_TMD_sf"/>
</dbReference>
<keyword evidence="3" id="KW-0812">Transmembrane</keyword>
<dbReference type="Gene3D" id="1.20.1510.10">
    <property type="entry name" value="Cation efflux protein transmembrane domain"/>
    <property type="match status" value="1"/>
</dbReference>
<evidence type="ECO:0000313" key="8">
    <source>
        <dbReference type="Proteomes" id="UP000226191"/>
    </source>
</evidence>